<feature type="compositionally biased region" description="Basic residues" evidence="1">
    <location>
        <begin position="108"/>
        <end position="120"/>
    </location>
</feature>
<dbReference type="EMBL" id="JANTQA010000070">
    <property type="protein sequence ID" value="KAJ3425055.1"/>
    <property type="molecule type" value="Genomic_DNA"/>
</dbReference>
<dbReference type="Proteomes" id="UP001146793">
    <property type="component" value="Unassembled WGS sequence"/>
</dbReference>
<proteinExistence type="predicted"/>
<evidence type="ECO:0000259" key="2">
    <source>
        <dbReference type="Pfam" id="PF04457"/>
    </source>
</evidence>
<organism evidence="3 4">
    <name type="scientific">Anaeramoeba flamelloides</name>
    <dbReference type="NCBI Taxonomy" id="1746091"/>
    <lineage>
        <taxon>Eukaryota</taxon>
        <taxon>Metamonada</taxon>
        <taxon>Anaeramoebidae</taxon>
        <taxon>Anaeramoeba</taxon>
    </lineage>
</organism>
<accession>A0AAV7Y8X6</accession>
<evidence type="ECO:0000313" key="3">
    <source>
        <dbReference type="EMBL" id="KAJ3425055.1"/>
    </source>
</evidence>
<dbReference type="InterPro" id="IPR040459">
    <property type="entry name" value="MJ1316"/>
</dbReference>
<gene>
    <name evidence="3" type="ORF">M0812_27487</name>
</gene>
<evidence type="ECO:0000313" key="4">
    <source>
        <dbReference type="Proteomes" id="UP001146793"/>
    </source>
</evidence>
<feature type="region of interest" description="Disordered" evidence="1">
    <location>
        <begin position="85"/>
        <end position="120"/>
    </location>
</feature>
<keyword evidence="3" id="KW-0675">Receptor</keyword>
<evidence type="ECO:0000256" key="1">
    <source>
        <dbReference type="SAM" id="MobiDB-lite"/>
    </source>
</evidence>
<protein>
    <submittedName>
        <fullName evidence="3">Leukocyte receptor cluster member</fullName>
    </submittedName>
</protein>
<dbReference type="AlphaFoldDB" id="A0AAV7Y8X6"/>
<comment type="caution">
    <text evidence="3">The sequence shown here is derived from an EMBL/GenBank/DDBJ whole genome shotgun (WGS) entry which is preliminary data.</text>
</comment>
<sequence length="120" mass="14652">MKTSKDVYNRIIYDNKYDTENFLIGMKEGSDIIDCPFDEYDPEEVPMHSILYFKQNEQIVWSRNPQVDLIFGSLTKRRQKEIEEEQRILNNPRLLKQRMKQQRIQEQKKKKSQQKKKKKK</sequence>
<dbReference type="Pfam" id="PF04457">
    <property type="entry name" value="MJ1316"/>
    <property type="match status" value="1"/>
</dbReference>
<name>A0AAV7Y8X6_9EUKA</name>
<feature type="domain" description="MJ1316 RNA cyclic group end recognition" evidence="2">
    <location>
        <begin position="1"/>
        <end position="63"/>
    </location>
</feature>
<reference evidence="3" key="1">
    <citation type="submission" date="2022-08" db="EMBL/GenBank/DDBJ databases">
        <title>Novel sulphate-reducing endosymbionts in the free-living metamonad Anaeramoeba.</title>
        <authorList>
            <person name="Jerlstrom-Hultqvist J."/>
            <person name="Cepicka I."/>
            <person name="Gallot-Lavallee L."/>
            <person name="Salas-Leiva D."/>
            <person name="Curtis B.A."/>
            <person name="Zahonova K."/>
            <person name="Pipaliya S."/>
            <person name="Dacks J."/>
            <person name="Roger A.J."/>
        </authorList>
    </citation>
    <scope>NUCLEOTIDE SEQUENCE</scope>
    <source>
        <strain evidence="3">Busselton2</strain>
    </source>
</reference>